<evidence type="ECO:0000313" key="3">
    <source>
        <dbReference type="Proteomes" id="UP000326287"/>
    </source>
</evidence>
<proteinExistence type="predicted"/>
<keyword evidence="1" id="KW-0732">Signal</keyword>
<dbReference type="KEGG" id="halc:EY643_07820"/>
<accession>A0A5P9NR33</accession>
<gene>
    <name evidence="2" type="ORF">EY643_07820</name>
</gene>
<keyword evidence="3" id="KW-1185">Reference proteome</keyword>
<dbReference type="EMBL" id="CP036422">
    <property type="protein sequence ID" value="QFU77814.1"/>
    <property type="molecule type" value="Genomic_DNA"/>
</dbReference>
<evidence type="ECO:0000313" key="2">
    <source>
        <dbReference type="EMBL" id="QFU77814.1"/>
    </source>
</evidence>
<dbReference type="Proteomes" id="UP000326287">
    <property type="component" value="Chromosome"/>
</dbReference>
<sequence length="386" mass="43619">MMGQPRKDRSALAALTSSALLLPAYQGAQADAPPEFTEAGLRYSKYKEDDISSSNVFGPSSERYDIDVVQFHMLAPVAESWSFALDVQWEDMSGASPWFVGQSAEGESKVVMSGASIEDTRTDISVTTRYFYDRGNAGFNYTRSDEDDYESDSISLDGSLNSEDGLTTYSAAISASADDIEPTQGSIPTNTLKDEKDIRSAWLGVSRIVSKRALMRFGLSYTYRDGFLTDPYKLNDLRPDTRREWTLSGGYRHYFDGPGAALHVDYRYFSDDWEVEAHTLEFAWHQNLGRSVRLIPFLRYYSQDEAEFFSNVTDTSDRYYADDYRLSAFGALSGGLRARYTFGDWTLSATAERYQSDHDWGIYSGEESPGLVDFWRGSIGFDYRFR</sequence>
<feature type="signal peptide" evidence="1">
    <location>
        <begin position="1"/>
        <end position="30"/>
    </location>
</feature>
<protein>
    <submittedName>
        <fullName evidence="2">DUF3570 domain-containing protein</fullName>
    </submittedName>
</protein>
<dbReference type="InterPro" id="IPR021953">
    <property type="entry name" value="DUF3570"/>
</dbReference>
<evidence type="ECO:0000256" key="1">
    <source>
        <dbReference type="SAM" id="SignalP"/>
    </source>
</evidence>
<dbReference type="AlphaFoldDB" id="A0A5P9NR33"/>
<reference evidence="2 3" key="1">
    <citation type="submission" date="2019-02" db="EMBL/GenBank/DDBJ databases">
        <authorList>
            <person name="Li S.-H."/>
        </authorList>
    </citation>
    <scope>NUCLEOTIDE SEQUENCE [LARGE SCALE GENOMIC DNA]</scope>
    <source>
        <strain evidence="2 3">IMCC14385</strain>
    </source>
</reference>
<dbReference type="Pfam" id="PF12094">
    <property type="entry name" value="DUF3570"/>
    <property type="match status" value="1"/>
</dbReference>
<feature type="chain" id="PRO_5025010425" evidence="1">
    <location>
        <begin position="31"/>
        <end position="386"/>
    </location>
</feature>
<name>A0A5P9NR33_9GAMM</name>
<organism evidence="2 3">
    <name type="scientific">Halioglobus maricola</name>
    <dbReference type="NCBI Taxonomy" id="2601894"/>
    <lineage>
        <taxon>Bacteria</taxon>
        <taxon>Pseudomonadati</taxon>
        <taxon>Pseudomonadota</taxon>
        <taxon>Gammaproteobacteria</taxon>
        <taxon>Cellvibrionales</taxon>
        <taxon>Halieaceae</taxon>
        <taxon>Halioglobus</taxon>
    </lineage>
</organism>
<dbReference type="OrthoDB" id="5450709at2"/>